<evidence type="ECO:0000256" key="2">
    <source>
        <dbReference type="ARBA" id="ARBA00022723"/>
    </source>
</evidence>
<keyword evidence="6" id="KW-0694">RNA-binding</keyword>
<protein>
    <submittedName>
        <fullName evidence="9">Ribosomal protein L37</fullName>
    </submittedName>
</protein>
<dbReference type="SUPFAM" id="SSF57829">
    <property type="entry name" value="Zn-binding ribosomal proteins"/>
    <property type="match status" value="1"/>
</dbReference>
<dbReference type="EMBL" id="JBFOLJ010000006">
    <property type="protein sequence ID" value="KAL2530180.1"/>
    <property type="molecule type" value="Genomic_DNA"/>
</dbReference>
<gene>
    <name evidence="9" type="ORF">Fot_22781</name>
</gene>
<keyword evidence="8" id="KW-0687">Ribonucleoprotein</keyword>
<keyword evidence="5" id="KW-0862">Zinc</keyword>
<reference evidence="10" key="1">
    <citation type="submission" date="2024-07" db="EMBL/GenBank/DDBJ databases">
        <title>Two chromosome-level genome assemblies of Korean endemic species Abeliophyllum distichum and Forsythia ovata (Oleaceae).</title>
        <authorList>
            <person name="Jang H."/>
        </authorList>
    </citation>
    <scope>NUCLEOTIDE SEQUENCE [LARGE SCALE GENOMIC DNA]</scope>
</reference>
<keyword evidence="10" id="KW-1185">Reference proteome</keyword>
<dbReference type="Gene3D" id="2.20.25.30">
    <property type="match status" value="1"/>
</dbReference>
<accession>A0ABD1V0I3</accession>
<organism evidence="9 10">
    <name type="scientific">Forsythia ovata</name>
    <dbReference type="NCBI Taxonomy" id="205694"/>
    <lineage>
        <taxon>Eukaryota</taxon>
        <taxon>Viridiplantae</taxon>
        <taxon>Streptophyta</taxon>
        <taxon>Embryophyta</taxon>
        <taxon>Tracheophyta</taxon>
        <taxon>Spermatophyta</taxon>
        <taxon>Magnoliopsida</taxon>
        <taxon>eudicotyledons</taxon>
        <taxon>Gunneridae</taxon>
        <taxon>Pentapetalae</taxon>
        <taxon>asterids</taxon>
        <taxon>lamiids</taxon>
        <taxon>Lamiales</taxon>
        <taxon>Oleaceae</taxon>
        <taxon>Forsythieae</taxon>
        <taxon>Forsythia</taxon>
    </lineage>
</organism>
<name>A0ABD1V0I3_9LAMI</name>
<evidence type="ECO:0000256" key="7">
    <source>
        <dbReference type="ARBA" id="ARBA00022980"/>
    </source>
</evidence>
<dbReference type="AlphaFoldDB" id="A0ABD1V0I3"/>
<dbReference type="GO" id="GO:1990904">
    <property type="term" value="C:ribonucleoprotein complex"/>
    <property type="evidence" value="ECO:0007669"/>
    <property type="project" value="UniProtKB-KW"/>
</dbReference>
<sequence>MDASTNTMTSFVPCEIVPSQQDVEEQLNMFDYTQNFTTDQVNLKPNCPIPPLACTWYKCIDDIASEWESPYKARIEAFKKMIGTEPWGREQRALVRGETRHTLCVRYGRRSFHIQKSRCSAYAYPAARKRTHKWSVKAIKRKTTVTGCMMYLRYLPRRFREGSQAAPRNNGAAASA</sequence>
<evidence type="ECO:0000313" key="10">
    <source>
        <dbReference type="Proteomes" id="UP001604277"/>
    </source>
</evidence>
<evidence type="ECO:0000256" key="6">
    <source>
        <dbReference type="ARBA" id="ARBA00022884"/>
    </source>
</evidence>
<comment type="caution">
    <text evidence="9">The sequence shown here is derived from an EMBL/GenBank/DDBJ whole genome shotgun (WGS) entry which is preliminary data.</text>
</comment>
<evidence type="ECO:0000256" key="5">
    <source>
        <dbReference type="ARBA" id="ARBA00022833"/>
    </source>
</evidence>
<keyword evidence="2" id="KW-0479">Metal-binding</keyword>
<dbReference type="InterPro" id="IPR011332">
    <property type="entry name" value="Ribosomal_zn-bd"/>
</dbReference>
<proteinExistence type="inferred from homology"/>
<evidence type="ECO:0000256" key="8">
    <source>
        <dbReference type="ARBA" id="ARBA00023274"/>
    </source>
</evidence>
<dbReference type="GO" id="GO:0008270">
    <property type="term" value="F:zinc ion binding"/>
    <property type="evidence" value="ECO:0007669"/>
    <property type="project" value="UniProtKB-KW"/>
</dbReference>
<keyword evidence="3" id="KW-0699">rRNA-binding</keyword>
<dbReference type="GO" id="GO:0005840">
    <property type="term" value="C:ribosome"/>
    <property type="evidence" value="ECO:0007669"/>
    <property type="project" value="UniProtKB-KW"/>
</dbReference>
<keyword evidence="4" id="KW-0863">Zinc-finger</keyword>
<keyword evidence="7 9" id="KW-0689">Ribosomal protein</keyword>
<evidence type="ECO:0000256" key="1">
    <source>
        <dbReference type="ARBA" id="ARBA00009805"/>
    </source>
</evidence>
<evidence type="ECO:0000313" key="9">
    <source>
        <dbReference type="EMBL" id="KAL2530180.1"/>
    </source>
</evidence>
<dbReference type="InterPro" id="IPR001569">
    <property type="entry name" value="Ribosomal_eL37"/>
</dbReference>
<dbReference type="Pfam" id="PF01907">
    <property type="entry name" value="Ribosomal_L37e"/>
    <property type="match status" value="1"/>
</dbReference>
<dbReference type="PANTHER" id="PTHR10768:SF25">
    <property type="entry name" value="LARGE RIBOSOMAL SUBUNIT PROTEIN EL37X-RELATED"/>
    <property type="match status" value="1"/>
</dbReference>
<comment type="similarity">
    <text evidence="1">Belongs to the eukaryotic ribosomal protein eL37 family.</text>
</comment>
<dbReference type="InterPro" id="IPR011331">
    <property type="entry name" value="Ribosomal_eL37/eL43"/>
</dbReference>
<dbReference type="Proteomes" id="UP001604277">
    <property type="component" value="Unassembled WGS sequence"/>
</dbReference>
<evidence type="ECO:0000256" key="4">
    <source>
        <dbReference type="ARBA" id="ARBA00022771"/>
    </source>
</evidence>
<dbReference type="PANTHER" id="PTHR10768">
    <property type="entry name" value="60S RIBOSOMAL PROTEIN L37"/>
    <property type="match status" value="1"/>
</dbReference>
<evidence type="ECO:0000256" key="3">
    <source>
        <dbReference type="ARBA" id="ARBA00022730"/>
    </source>
</evidence>
<dbReference type="GO" id="GO:0019843">
    <property type="term" value="F:rRNA binding"/>
    <property type="evidence" value="ECO:0007669"/>
    <property type="project" value="UniProtKB-KW"/>
</dbReference>